<evidence type="ECO:0000256" key="3">
    <source>
        <dbReference type="ARBA" id="ARBA00022603"/>
    </source>
</evidence>
<evidence type="ECO:0000259" key="10">
    <source>
        <dbReference type="Pfam" id="PF01555"/>
    </source>
</evidence>
<dbReference type="PROSITE" id="PS00093">
    <property type="entry name" value="N4_MTASE"/>
    <property type="match status" value="1"/>
</dbReference>
<comment type="caution">
    <text evidence="11">The sequence shown here is derived from an EMBL/GenBank/DDBJ whole genome shotgun (WGS) entry which is preliminary data.</text>
</comment>
<reference evidence="11" key="1">
    <citation type="journal article" date="2015" name="Nature">
        <title>Complex archaea that bridge the gap between prokaryotes and eukaryotes.</title>
        <authorList>
            <person name="Spang A."/>
            <person name="Saw J.H."/>
            <person name="Jorgensen S.L."/>
            <person name="Zaremba-Niedzwiedzka K."/>
            <person name="Martijn J."/>
            <person name="Lind A.E."/>
            <person name="van Eijk R."/>
            <person name="Schleper C."/>
            <person name="Guy L."/>
            <person name="Ettema T.J."/>
        </authorList>
    </citation>
    <scope>NUCLEOTIDE SEQUENCE</scope>
</reference>
<dbReference type="InterPro" id="IPR002941">
    <property type="entry name" value="DNA_methylase_N4/N6"/>
</dbReference>
<keyword evidence="4" id="KW-0808">Transferase</keyword>
<evidence type="ECO:0000256" key="9">
    <source>
        <dbReference type="SAM" id="MobiDB-lite"/>
    </source>
</evidence>
<keyword evidence="5" id="KW-0949">S-adenosyl-L-methionine</keyword>
<evidence type="ECO:0000256" key="7">
    <source>
        <dbReference type="ARBA" id="ARBA00023125"/>
    </source>
</evidence>
<dbReference type="InterPro" id="IPR029063">
    <property type="entry name" value="SAM-dependent_MTases_sf"/>
</dbReference>
<feature type="domain" description="DNA methylase N-4/N-6" evidence="10">
    <location>
        <begin position="291"/>
        <end position="326"/>
    </location>
</feature>
<keyword evidence="6" id="KW-0680">Restriction system</keyword>
<dbReference type="Pfam" id="PF01555">
    <property type="entry name" value="N6_N4_Mtase"/>
    <property type="match status" value="2"/>
</dbReference>
<gene>
    <name evidence="11" type="ORF">LCGC14_0412070</name>
</gene>
<evidence type="ECO:0000256" key="6">
    <source>
        <dbReference type="ARBA" id="ARBA00022747"/>
    </source>
</evidence>
<feature type="region of interest" description="Disordered" evidence="9">
    <location>
        <begin position="57"/>
        <end position="82"/>
    </location>
</feature>
<keyword evidence="3" id="KW-0489">Methyltransferase</keyword>
<protein>
    <recommendedName>
        <fullName evidence="2">site-specific DNA-methyltransferase (cytosine-N(4)-specific)</fullName>
        <ecNumber evidence="2">2.1.1.113</ecNumber>
    </recommendedName>
</protein>
<name>A0A0F9VF98_9ZZZZ</name>
<dbReference type="GO" id="GO:0032259">
    <property type="term" value="P:methylation"/>
    <property type="evidence" value="ECO:0007669"/>
    <property type="project" value="UniProtKB-KW"/>
</dbReference>
<dbReference type="InterPro" id="IPR017985">
    <property type="entry name" value="MeTrfase_CN4_CS"/>
</dbReference>
<keyword evidence="7" id="KW-0238">DNA-binding</keyword>
<dbReference type="PRINTS" id="PR00508">
    <property type="entry name" value="S21N4MTFRASE"/>
</dbReference>
<dbReference type="EMBL" id="LAZR01000365">
    <property type="protein sequence ID" value="KKN72256.1"/>
    <property type="molecule type" value="Genomic_DNA"/>
</dbReference>
<dbReference type="SUPFAM" id="SSF53335">
    <property type="entry name" value="S-adenosyl-L-methionine-dependent methyltransferases"/>
    <property type="match status" value="1"/>
</dbReference>
<comment type="catalytic activity">
    <reaction evidence="8">
        <text>a 2'-deoxycytidine in DNA + S-adenosyl-L-methionine = an N(4)-methyl-2'-deoxycytidine in DNA + S-adenosyl-L-homocysteine + H(+)</text>
        <dbReference type="Rhea" id="RHEA:16857"/>
        <dbReference type="Rhea" id="RHEA-COMP:11369"/>
        <dbReference type="Rhea" id="RHEA-COMP:13674"/>
        <dbReference type="ChEBI" id="CHEBI:15378"/>
        <dbReference type="ChEBI" id="CHEBI:57856"/>
        <dbReference type="ChEBI" id="CHEBI:59789"/>
        <dbReference type="ChEBI" id="CHEBI:85452"/>
        <dbReference type="ChEBI" id="CHEBI:137933"/>
        <dbReference type="EC" id="2.1.1.113"/>
    </reaction>
</comment>
<dbReference type="GO" id="GO:0009307">
    <property type="term" value="P:DNA restriction-modification system"/>
    <property type="evidence" value="ECO:0007669"/>
    <property type="project" value="UniProtKB-KW"/>
</dbReference>
<dbReference type="EC" id="2.1.1.113" evidence="2"/>
<dbReference type="GO" id="GO:0003677">
    <property type="term" value="F:DNA binding"/>
    <property type="evidence" value="ECO:0007669"/>
    <property type="project" value="UniProtKB-KW"/>
</dbReference>
<comment type="similarity">
    <text evidence="1">Belongs to the N(4)/N(6)-methyltransferase family. N(4) subfamily.</text>
</comment>
<evidence type="ECO:0000256" key="4">
    <source>
        <dbReference type="ARBA" id="ARBA00022679"/>
    </source>
</evidence>
<dbReference type="Gene3D" id="3.40.50.150">
    <property type="entry name" value="Vaccinia Virus protein VP39"/>
    <property type="match status" value="2"/>
</dbReference>
<dbReference type="InterPro" id="IPR001091">
    <property type="entry name" value="RM_Methyltransferase"/>
</dbReference>
<dbReference type="GO" id="GO:0008170">
    <property type="term" value="F:N-methyltransferase activity"/>
    <property type="evidence" value="ECO:0007669"/>
    <property type="project" value="InterPro"/>
</dbReference>
<evidence type="ECO:0000256" key="1">
    <source>
        <dbReference type="ARBA" id="ARBA00010203"/>
    </source>
</evidence>
<dbReference type="AlphaFoldDB" id="A0A0F9VF98"/>
<sequence>MSDYTLHCGDVMAVLKGMEAESVHCCVTSPPYWGLRNYGIPDTAWPDGWRWEQHRVKAGNQGGRDKEAWRQETGQQGHDKDGNFLNDAVWQPCPGCPKCDLNDGLVLRRGSWRPTTAHEYVFMLTKSECYYSDGDAVRELHKHSKVTHQSQTIPDGASEAFMGHPPTNLGRCGNNPSGRNLRSVWEIPTHAFPDAHFATFPPRLVEPCIKSSTSEAGVCPICGAQWARVTEDSSTPHDGKTTSAYGAGSAANRLALARQAARKRGDEYQKQTQTLGWRPTCEHSADPVPATILDPFCGSGTAGLVALRLGRDFVGLDIKQEYLDMADRRLRPVADQGRLRL</sequence>
<evidence type="ECO:0000256" key="2">
    <source>
        <dbReference type="ARBA" id="ARBA00012185"/>
    </source>
</evidence>
<evidence type="ECO:0000256" key="8">
    <source>
        <dbReference type="ARBA" id="ARBA00049120"/>
    </source>
</evidence>
<accession>A0A0F9VF98</accession>
<feature type="domain" description="DNA methylase N-4/N-6" evidence="10">
    <location>
        <begin position="81"/>
        <end position="217"/>
    </location>
</feature>
<proteinExistence type="inferred from homology"/>
<dbReference type="GO" id="GO:0015667">
    <property type="term" value="F:site-specific DNA-methyltransferase (cytosine-N4-specific) activity"/>
    <property type="evidence" value="ECO:0007669"/>
    <property type="project" value="UniProtKB-EC"/>
</dbReference>
<evidence type="ECO:0000313" key="11">
    <source>
        <dbReference type="EMBL" id="KKN72256.1"/>
    </source>
</evidence>
<organism evidence="11">
    <name type="scientific">marine sediment metagenome</name>
    <dbReference type="NCBI Taxonomy" id="412755"/>
    <lineage>
        <taxon>unclassified sequences</taxon>
        <taxon>metagenomes</taxon>
        <taxon>ecological metagenomes</taxon>
    </lineage>
</organism>
<evidence type="ECO:0000256" key="5">
    <source>
        <dbReference type="ARBA" id="ARBA00022691"/>
    </source>
</evidence>